<organism evidence="1 2">
    <name type="scientific">Dendrothele bispora (strain CBS 962.96)</name>
    <dbReference type="NCBI Taxonomy" id="1314807"/>
    <lineage>
        <taxon>Eukaryota</taxon>
        <taxon>Fungi</taxon>
        <taxon>Dikarya</taxon>
        <taxon>Basidiomycota</taxon>
        <taxon>Agaricomycotina</taxon>
        <taxon>Agaricomycetes</taxon>
        <taxon>Agaricomycetidae</taxon>
        <taxon>Agaricales</taxon>
        <taxon>Agaricales incertae sedis</taxon>
        <taxon>Dendrothele</taxon>
    </lineage>
</organism>
<dbReference type="EMBL" id="ML179736">
    <property type="protein sequence ID" value="THU82372.1"/>
    <property type="molecule type" value="Genomic_DNA"/>
</dbReference>
<reference evidence="1 2" key="1">
    <citation type="journal article" date="2019" name="Nat. Ecol. Evol.">
        <title>Megaphylogeny resolves global patterns of mushroom evolution.</title>
        <authorList>
            <person name="Varga T."/>
            <person name="Krizsan K."/>
            <person name="Foldi C."/>
            <person name="Dima B."/>
            <person name="Sanchez-Garcia M."/>
            <person name="Sanchez-Ramirez S."/>
            <person name="Szollosi G.J."/>
            <person name="Szarkandi J.G."/>
            <person name="Papp V."/>
            <person name="Albert L."/>
            <person name="Andreopoulos W."/>
            <person name="Angelini C."/>
            <person name="Antonin V."/>
            <person name="Barry K.W."/>
            <person name="Bougher N.L."/>
            <person name="Buchanan P."/>
            <person name="Buyck B."/>
            <person name="Bense V."/>
            <person name="Catcheside P."/>
            <person name="Chovatia M."/>
            <person name="Cooper J."/>
            <person name="Damon W."/>
            <person name="Desjardin D."/>
            <person name="Finy P."/>
            <person name="Geml J."/>
            <person name="Haridas S."/>
            <person name="Hughes K."/>
            <person name="Justo A."/>
            <person name="Karasinski D."/>
            <person name="Kautmanova I."/>
            <person name="Kiss B."/>
            <person name="Kocsube S."/>
            <person name="Kotiranta H."/>
            <person name="LaButti K.M."/>
            <person name="Lechner B.E."/>
            <person name="Liimatainen K."/>
            <person name="Lipzen A."/>
            <person name="Lukacs Z."/>
            <person name="Mihaltcheva S."/>
            <person name="Morgado L.N."/>
            <person name="Niskanen T."/>
            <person name="Noordeloos M.E."/>
            <person name="Ohm R.A."/>
            <person name="Ortiz-Santana B."/>
            <person name="Ovrebo C."/>
            <person name="Racz N."/>
            <person name="Riley R."/>
            <person name="Savchenko A."/>
            <person name="Shiryaev A."/>
            <person name="Soop K."/>
            <person name="Spirin V."/>
            <person name="Szebenyi C."/>
            <person name="Tomsovsky M."/>
            <person name="Tulloss R.E."/>
            <person name="Uehling J."/>
            <person name="Grigoriev I.V."/>
            <person name="Vagvolgyi C."/>
            <person name="Papp T."/>
            <person name="Martin F.M."/>
            <person name="Miettinen O."/>
            <person name="Hibbett D.S."/>
            <person name="Nagy L.G."/>
        </authorList>
    </citation>
    <scope>NUCLEOTIDE SEQUENCE [LARGE SCALE GENOMIC DNA]</scope>
    <source>
        <strain evidence="1 2">CBS 962.96</strain>
    </source>
</reference>
<evidence type="ECO:0000313" key="1">
    <source>
        <dbReference type="EMBL" id="THU82372.1"/>
    </source>
</evidence>
<dbReference type="AlphaFoldDB" id="A0A4S8L1Q7"/>
<dbReference type="Proteomes" id="UP000297245">
    <property type="component" value="Unassembled WGS sequence"/>
</dbReference>
<gene>
    <name evidence="1" type="ORF">K435DRAFT_872360</name>
</gene>
<sequence>MQTSLLPYMLKFPAPTRDLHPPLPSVYHIALARNHQTRVLAMWEILIHIRPAYIYHVFCEVCPDDPLHQITISNQGTLDVGCRDVNEPKHTSLSFSLNEEDQRLFVETLAQWDHEEEIMNTIIKAKPKPSTRSTRAPAPFPEL</sequence>
<keyword evidence="2" id="KW-1185">Reference proteome</keyword>
<name>A0A4S8L1Q7_DENBC</name>
<evidence type="ECO:0000313" key="2">
    <source>
        <dbReference type="Proteomes" id="UP000297245"/>
    </source>
</evidence>
<protein>
    <submittedName>
        <fullName evidence="1">Uncharacterized protein</fullName>
    </submittedName>
</protein>
<accession>A0A4S8L1Q7</accession>
<proteinExistence type="predicted"/>